<dbReference type="EC" id="3.1.1.-" evidence="6"/>
<feature type="signal peptide" evidence="6">
    <location>
        <begin position="1"/>
        <end position="19"/>
    </location>
</feature>
<proteinExistence type="inferred from homology"/>
<dbReference type="InterPro" id="IPR019819">
    <property type="entry name" value="Carboxylesterase_B_CS"/>
</dbReference>
<evidence type="ECO:0000256" key="5">
    <source>
        <dbReference type="ARBA" id="ARBA00023180"/>
    </source>
</evidence>
<keyword evidence="9" id="KW-1185">Reference proteome</keyword>
<evidence type="ECO:0000313" key="9">
    <source>
        <dbReference type="Proteomes" id="UP000801492"/>
    </source>
</evidence>
<keyword evidence="4" id="KW-1015">Disulfide bond</keyword>
<keyword evidence="2" id="KW-0719">Serine esterase</keyword>
<dbReference type="Gene3D" id="3.40.50.1820">
    <property type="entry name" value="alpha/beta hydrolase"/>
    <property type="match status" value="1"/>
</dbReference>
<dbReference type="CDD" id="cd00312">
    <property type="entry name" value="Esterase_lipase"/>
    <property type="match status" value="1"/>
</dbReference>
<dbReference type="PANTHER" id="PTHR43142">
    <property type="entry name" value="CARBOXYLIC ESTER HYDROLASE"/>
    <property type="match status" value="1"/>
</dbReference>
<evidence type="ECO:0000313" key="8">
    <source>
        <dbReference type="EMBL" id="KAF2899653.1"/>
    </source>
</evidence>
<dbReference type="InterPro" id="IPR019826">
    <property type="entry name" value="Carboxylesterase_B_AS"/>
</dbReference>
<gene>
    <name evidence="8" type="ORF">ILUMI_06513</name>
</gene>
<dbReference type="AlphaFoldDB" id="A0A8K0GIZ2"/>
<dbReference type="PROSITE" id="PS00122">
    <property type="entry name" value="CARBOXYLESTERASE_B_1"/>
    <property type="match status" value="1"/>
</dbReference>
<evidence type="ECO:0000256" key="1">
    <source>
        <dbReference type="ARBA" id="ARBA00005964"/>
    </source>
</evidence>
<evidence type="ECO:0000256" key="6">
    <source>
        <dbReference type="RuleBase" id="RU361235"/>
    </source>
</evidence>
<dbReference type="EMBL" id="VTPC01002701">
    <property type="protein sequence ID" value="KAF2899653.1"/>
    <property type="molecule type" value="Genomic_DNA"/>
</dbReference>
<dbReference type="SUPFAM" id="SSF53474">
    <property type="entry name" value="alpha/beta-Hydrolases"/>
    <property type="match status" value="1"/>
</dbReference>
<keyword evidence="6" id="KW-0732">Signal</keyword>
<feature type="domain" description="Carboxylesterase type B" evidence="7">
    <location>
        <begin position="22"/>
        <end position="546"/>
    </location>
</feature>
<dbReference type="Pfam" id="PF00135">
    <property type="entry name" value="COesterase"/>
    <property type="match status" value="1"/>
</dbReference>
<comment type="caution">
    <text evidence="8">The sequence shown here is derived from an EMBL/GenBank/DDBJ whole genome shotgun (WGS) entry which is preliminary data.</text>
</comment>
<dbReference type="InterPro" id="IPR029058">
    <property type="entry name" value="AB_hydrolase_fold"/>
</dbReference>
<evidence type="ECO:0000259" key="7">
    <source>
        <dbReference type="Pfam" id="PF00135"/>
    </source>
</evidence>
<name>A0A8K0GIZ2_IGNLU</name>
<keyword evidence="3 6" id="KW-0378">Hydrolase</keyword>
<dbReference type="PANTHER" id="PTHR43142:SF1">
    <property type="entry name" value="CARBOXYLIC ESTER HYDROLASE"/>
    <property type="match status" value="1"/>
</dbReference>
<keyword evidence="5" id="KW-0325">Glycoprotein</keyword>
<protein>
    <recommendedName>
        <fullName evidence="6">Carboxylic ester hydrolase</fullName>
        <ecNumber evidence="6">3.1.1.-</ecNumber>
    </recommendedName>
</protein>
<comment type="similarity">
    <text evidence="1 6">Belongs to the type-B carboxylesterase/lipase family.</text>
</comment>
<sequence>MNASVLVLACLIIFAICDSKNSLEVETKQGILKGKHWKTHKGRIFNGFTRIPFAKPPIGDLRFKPPVPIKSWEGILDATQTHSICPQISIYLPGFPVLGDEDCLYLNVYTPKLNTSENDLLPVMFYIHGGSFLMGSAKPEWLGPQIFLDKNIVLVTTNYRLGALGFLSTTDKVVPGNNGLKDQSLALRWVKDNIVNFGGDPKRITIFGNSAGAASAHLHIFSPLSRKLMSGVIFESGNVASSYAIGSKEQSLLNARKLGEYLNCSSTSTDELIDCLRNVDANEIVTQEAKFSTWDNETTTPFRPVIEHPDNDAFLVEHPLETLKSGKIANVPLLTGIVAQEAGYKSAELNSKPLLLKMLDKYFNLIVPSVFNINCNKENVSNSIREFYFSNQTIDNTTRSGVTDMYSDGWYLIQHDVIVRLHRQYSRVPIYQYLFDYRGSTSYSTLFGDPYNDYGVCHTDELLYLFKLGMTFPNYEPTENDLEVSEILLTLWTNFAKNGNPNPEVNSSNITSWNPIQSDNLEYYHIKNYTDMKMEEYLYFNRTRFWRSLPIRRTQSKEMDLALYYC</sequence>
<feature type="chain" id="PRO_5035489597" description="Carboxylic ester hydrolase" evidence="6">
    <location>
        <begin position="20"/>
        <end position="566"/>
    </location>
</feature>
<dbReference type="PROSITE" id="PS00941">
    <property type="entry name" value="CARBOXYLESTERASE_B_2"/>
    <property type="match status" value="1"/>
</dbReference>
<dbReference type="Proteomes" id="UP000801492">
    <property type="component" value="Unassembled WGS sequence"/>
</dbReference>
<dbReference type="OrthoDB" id="19653at2759"/>
<organism evidence="8 9">
    <name type="scientific">Ignelater luminosus</name>
    <name type="common">Cucubano</name>
    <name type="synonym">Pyrophorus luminosus</name>
    <dbReference type="NCBI Taxonomy" id="2038154"/>
    <lineage>
        <taxon>Eukaryota</taxon>
        <taxon>Metazoa</taxon>
        <taxon>Ecdysozoa</taxon>
        <taxon>Arthropoda</taxon>
        <taxon>Hexapoda</taxon>
        <taxon>Insecta</taxon>
        <taxon>Pterygota</taxon>
        <taxon>Neoptera</taxon>
        <taxon>Endopterygota</taxon>
        <taxon>Coleoptera</taxon>
        <taxon>Polyphaga</taxon>
        <taxon>Elateriformia</taxon>
        <taxon>Elateroidea</taxon>
        <taxon>Elateridae</taxon>
        <taxon>Agrypninae</taxon>
        <taxon>Pyrophorini</taxon>
        <taxon>Ignelater</taxon>
    </lineage>
</organism>
<reference evidence="8" key="1">
    <citation type="submission" date="2019-08" db="EMBL/GenBank/DDBJ databases">
        <title>The genome of the North American firefly Photinus pyralis.</title>
        <authorList>
            <consortium name="Photinus pyralis genome working group"/>
            <person name="Fallon T.R."/>
            <person name="Sander Lower S.E."/>
            <person name="Weng J.-K."/>
        </authorList>
    </citation>
    <scope>NUCLEOTIDE SEQUENCE</scope>
    <source>
        <strain evidence="8">TRF0915ILg1</strain>
        <tissue evidence="8">Whole body</tissue>
    </source>
</reference>
<accession>A0A8K0GIZ2</accession>
<dbReference type="GO" id="GO:0052689">
    <property type="term" value="F:carboxylic ester hydrolase activity"/>
    <property type="evidence" value="ECO:0007669"/>
    <property type="project" value="UniProtKB-KW"/>
</dbReference>
<dbReference type="InterPro" id="IPR002018">
    <property type="entry name" value="CarbesteraseB"/>
</dbReference>
<evidence type="ECO:0000256" key="4">
    <source>
        <dbReference type="ARBA" id="ARBA00023157"/>
    </source>
</evidence>
<evidence type="ECO:0000256" key="3">
    <source>
        <dbReference type="ARBA" id="ARBA00022801"/>
    </source>
</evidence>
<evidence type="ECO:0000256" key="2">
    <source>
        <dbReference type="ARBA" id="ARBA00022487"/>
    </source>
</evidence>